<protein>
    <submittedName>
        <fullName evidence="2">GDSL-type esterase/lipase family protein</fullName>
    </submittedName>
</protein>
<evidence type="ECO:0000259" key="1">
    <source>
        <dbReference type="Pfam" id="PF13472"/>
    </source>
</evidence>
<gene>
    <name evidence="2" type="ORF">LB941_00045</name>
</gene>
<dbReference type="RefSeq" id="WP_253358338.1">
    <property type="nucleotide sequence ID" value="NZ_JAIULA010000001.1"/>
</dbReference>
<dbReference type="Pfam" id="PF13472">
    <property type="entry name" value="Lipase_GDSL_2"/>
    <property type="match status" value="1"/>
</dbReference>
<accession>A0A9X2JL56</accession>
<proteinExistence type="predicted"/>
<evidence type="ECO:0000313" key="2">
    <source>
        <dbReference type="EMBL" id="MCP0885721.1"/>
    </source>
</evidence>
<reference evidence="2 3" key="1">
    <citation type="journal article" date="2023" name="Int. J. Syst. Evol. Microbiol.">
        <title>Ligilactobacillus ubinensis sp. nov., a novel species isolated from the wild ferment of a durian fruit (Durio zibethinus).</title>
        <authorList>
            <person name="Heng Y.C."/>
            <person name="Menon N."/>
            <person name="Chen B."/>
            <person name="Loo B.Z.L."/>
            <person name="Wong G.W.J."/>
            <person name="Lim A.C.H."/>
            <person name="Silvaraju S."/>
            <person name="Kittelmann S."/>
        </authorList>
    </citation>
    <scope>NUCLEOTIDE SEQUENCE [LARGE SCALE GENOMIC DNA]</scope>
    <source>
        <strain evidence="2 3">WILCCON 0076</strain>
    </source>
</reference>
<comment type="caution">
    <text evidence="2">The sequence shown here is derived from an EMBL/GenBank/DDBJ whole genome shotgun (WGS) entry which is preliminary data.</text>
</comment>
<organism evidence="2 3">
    <name type="scientific">Ligilactobacillus ubinensis</name>
    <dbReference type="NCBI Taxonomy" id="2876789"/>
    <lineage>
        <taxon>Bacteria</taxon>
        <taxon>Bacillati</taxon>
        <taxon>Bacillota</taxon>
        <taxon>Bacilli</taxon>
        <taxon>Lactobacillales</taxon>
        <taxon>Lactobacillaceae</taxon>
        <taxon>Ligilactobacillus</taxon>
    </lineage>
</organism>
<dbReference type="InterPro" id="IPR013830">
    <property type="entry name" value="SGNH_hydro"/>
</dbReference>
<dbReference type="SUPFAM" id="SSF52266">
    <property type="entry name" value="SGNH hydrolase"/>
    <property type="match status" value="1"/>
</dbReference>
<dbReference type="InterPro" id="IPR036514">
    <property type="entry name" value="SGNH_hydro_sf"/>
</dbReference>
<dbReference type="InterPro" id="IPR045136">
    <property type="entry name" value="Iah1-like"/>
</dbReference>
<dbReference type="Proteomes" id="UP001139006">
    <property type="component" value="Unassembled WGS sequence"/>
</dbReference>
<feature type="domain" description="SGNH hydrolase-type esterase" evidence="1">
    <location>
        <begin position="6"/>
        <end position="176"/>
    </location>
</feature>
<evidence type="ECO:0000313" key="3">
    <source>
        <dbReference type="Proteomes" id="UP001139006"/>
    </source>
</evidence>
<dbReference type="AlphaFoldDB" id="A0A9X2JL56"/>
<name>A0A9X2JL56_9LACO</name>
<dbReference type="PANTHER" id="PTHR14209">
    <property type="entry name" value="ISOAMYL ACETATE-HYDROLYZING ESTERASE 1"/>
    <property type="match status" value="1"/>
</dbReference>
<keyword evidence="3" id="KW-1185">Reference proteome</keyword>
<sequence>MIHLTGDSLMARYEGYKQPIINEILKRLNPQIEIINTAHAGDNTTDLLARMDTEILSHTNADRIFMLIGINDLALNKQVKLKQFEENIGKIVDKLRTRYPTQQIYFITLAPVDESKQVYRTNKLVKMYTSQLRKVAIANNCQVLDLYQAFIKSEIPVNTLLQGIRNDGLHFGEAGYVILAKLINGVC</sequence>
<dbReference type="PANTHER" id="PTHR14209:SF19">
    <property type="entry name" value="ISOAMYL ACETATE-HYDROLYZING ESTERASE 1 HOMOLOG"/>
    <property type="match status" value="1"/>
</dbReference>
<dbReference type="Gene3D" id="3.40.50.1110">
    <property type="entry name" value="SGNH hydrolase"/>
    <property type="match status" value="1"/>
</dbReference>
<dbReference type="EMBL" id="JAIULA010000001">
    <property type="protein sequence ID" value="MCP0885721.1"/>
    <property type="molecule type" value="Genomic_DNA"/>
</dbReference>